<dbReference type="AlphaFoldDB" id="A0A1W1ZT55"/>
<dbReference type="Proteomes" id="UP000192656">
    <property type="component" value="Unassembled WGS sequence"/>
</dbReference>
<dbReference type="STRING" id="937218.SAMN06297251_103109"/>
<name>A0A1W1ZT55_9HYPH</name>
<evidence type="ECO:0000313" key="1">
    <source>
        <dbReference type="EMBL" id="SMC51543.1"/>
    </source>
</evidence>
<sequence>MRRGHFLSPDRESILGSLPKGVTLTAIEADELVRRTEVALARHAEGWIDFYDIQMRSMQDAIAHIDDALVALERGAREISALDPASKATLDFELGPDEFPTIESFAKALADCHTQEPPASFAARFKPQIGPKADLWSCRERLRLDLARVMKIEEIDRAQITPLLEASRCHISNKSCRLIAELCAAWFDCLGELGLPRKDRGRENPLLRYLTVTLKTALDEEPPRSEALINLIAKRVRPLLVERSRVDHTRRKSATKSPR</sequence>
<evidence type="ECO:0000313" key="2">
    <source>
        <dbReference type="Proteomes" id="UP000192656"/>
    </source>
</evidence>
<dbReference type="EMBL" id="FWXR01000003">
    <property type="protein sequence ID" value="SMC51543.1"/>
    <property type="molecule type" value="Genomic_DNA"/>
</dbReference>
<protein>
    <submittedName>
        <fullName evidence="1">Uncharacterized protein</fullName>
    </submittedName>
</protein>
<keyword evidence="2" id="KW-1185">Reference proteome</keyword>
<proteinExistence type="predicted"/>
<gene>
    <name evidence="1" type="ORF">SAMN06297251_103109</name>
</gene>
<accession>A0A1W1ZT55</accession>
<organism evidence="1 2">
    <name type="scientific">Fulvimarina manganoxydans</name>
    <dbReference type="NCBI Taxonomy" id="937218"/>
    <lineage>
        <taxon>Bacteria</taxon>
        <taxon>Pseudomonadati</taxon>
        <taxon>Pseudomonadota</taxon>
        <taxon>Alphaproteobacteria</taxon>
        <taxon>Hyphomicrobiales</taxon>
        <taxon>Aurantimonadaceae</taxon>
        <taxon>Fulvimarina</taxon>
    </lineage>
</organism>
<reference evidence="1 2" key="1">
    <citation type="submission" date="2017-04" db="EMBL/GenBank/DDBJ databases">
        <authorList>
            <person name="Afonso C.L."/>
            <person name="Miller P.J."/>
            <person name="Scott M.A."/>
            <person name="Spackman E."/>
            <person name="Goraichik I."/>
            <person name="Dimitrov K.M."/>
            <person name="Suarez D.L."/>
            <person name="Swayne D.E."/>
        </authorList>
    </citation>
    <scope>NUCLEOTIDE SEQUENCE [LARGE SCALE GENOMIC DNA]</scope>
    <source>
        <strain evidence="1 2">CGMCC 1.10972</strain>
    </source>
</reference>